<dbReference type="Gene3D" id="2.130.10.10">
    <property type="entry name" value="YVTN repeat-like/Quinoprotein amine dehydrogenase"/>
    <property type="match status" value="2"/>
</dbReference>
<evidence type="ECO:0000256" key="1">
    <source>
        <dbReference type="SAM" id="Phobius"/>
    </source>
</evidence>
<dbReference type="PANTHER" id="PTHR47197">
    <property type="entry name" value="PROTEIN NIRF"/>
    <property type="match status" value="1"/>
</dbReference>
<dbReference type="Pfam" id="PF10282">
    <property type="entry name" value="Lactonase"/>
    <property type="match status" value="1"/>
</dbReference>
<dbReference type="EMBL" id="JACHLZ010000001">
    <property type="protein sequence ID" value="MBB5832438.1"/>
    <property type="molecule type" value="Genomic_DNA"/>
</dbReference>
<dbReference type="Proteomes" id="UP000588158">
    <property type="component" value="Unassembled WGS sequence"/>
</dbReference>
<keyword evidence="1" id="KW-1133">Transmembrane helix</keyword>
<dbReference type="InterPro" id="IPR019405">
    <property type="entry name" value="Lactonase_7-beta_prop"/>
</dbReference>
<gene>
    <name evidence="2" type="ORF">HNR70_002251</name>
</gene>
<feature type="transmembrane region" description="Helical" evidence="1">
    <location>
        <begin position="21"/>
        <end position="43"/>
    </location>
</feature>
<evidence type="ECO:0000313" key="3">
    <source>
        <dbReference type="Proteomes" id="UP000588158"/>
    </source>
</evidence>
<dbReference type="InterPro" id="IPR051200">
    <property type="entry name" value="Host-pathogen_enzymatic-act"/>
</dbReference>
<keyword evidence="3" id="KW-1185">Reference proteome</keyword>
<reference evidence="2 3" key="1">
    <citation type="submission" date="2020-08" db="EMBL/GenBank/DDBJ databases">
        <title>Sequencing the genomes of 1000 actinobacteria strains.</title>
        <authorList>
            <person name="Klenk H.-P."/>
        </authorList>
    </citation>
    <scope>NUCLEOTIDE SEQUENCE [LARGE SCALE GENOMIC DNA]</scope>
    <source>
        <strain evidence="2 3">DSM 28796</strain>
    </source>
</reference>
<organism evidence="2 3">
    <name type="scientific">Brachybacterium aquaticum</name>
    <dbReference type="NCBI Taxonomy" id="1432564"/>
    <lineage>
        <taxon>Bacteria</taxon>
        <taxon>Bacillati</taxon>
        <taxon>Actinomycetota</taxon>
        <taxon>Actinomycetes</taxon>
        <taxon>Micrococcales</taxon>
        <taxon>Dermabacteraceae</taxon>
        <taxon>Brachybacterium</taxon>
    </lineage>
</organism>
<dbReference type="InterPro" id="IPR011048">
    <property type="entry name" value="Haem_d1_sf"/>
</dbReference>
<dbReference type="InterPro" id="IPR011964">
    <property type="entry name" value="YVTN_b-propeller_repeat"/>
</dbReference>
<accession>A0A841AHB7</accession>
<dbReference type="RefSeq" id="WP_184325770.1">
    <property type="nucleotide sequence ID" value="NZ_JACHLZ010000001.1"/>
</dbReference>
<dbReference type="PANTHER" id="PTHR47197:SF3">
    <property type="entry name" value="DIHYDRO-HEME D1 DEHYDROGENASE"/>
    <property type="match status" value="1"/>
</dbReference>
<dbReference type="SUPFAM" id="SSF51004">
    <property type="entry name" value="C-terminal (heme d1) domain of cytochrome cd1-nitrite reductase"/>
    <property type="match status" value="2"/>
</dbReference>
<dbReference type="AlphaFoldDB" id="A0A841AHB7"/>
<name>A0A841AHB7_9MICO</name>
<proteinExistence type="predicted"/>
<keyword evidence="1" id="KW-0812">Transmembrane</keyword>
<evidence type="ECO:0000313" key="2">
    <source>
        <dbReference type="EMBL" id="MBB5832438.1"/>
    </source>
</evidence>
<protein>
    <submittedName>
        <fullName evidence="2">YVTN family beta-propeller protein</fullName>
    </submittedName>
</protein>
<keyword evidence="1" id="KW-0472">Membrane</keyword>
<sequence>MQAKHRRKSAARGRPSHQFTVAIALMSLVMSGGMVTGLATSVLGGGAGPAPESAVETLPGDPSNTTRLVHAGRVTGDISPKSVVASPAGTVIANNMMYTHTSTLYDATTLELTATVADTVDLAEYGFPDRAGETTGAPVEAVFSPDGAYAYVSQYSLKGPGAGETATDDCRNGDAIGNSAVYRLDLATHQWDQVIEVGRVPKFISLSPDGTVALVSNWCDSTVSVVDLAAGEEVRQIPVDAAPRGSVVLPDNRTAYVTAMYADELYRVDLVTGESELVLETGRKPRHLVLSPDATRIYLTESGADRLLELDAATGEVLRETATGREPRTMAISPDGLALYVVNYYANTVSKFDTATMEEIQTVEVGQNPIGITYEPTQRRVWVANYAGSIDVFDDTAPAGDALTP</sequence>
<dbReference type="NCBIfam" id="TIGR02276">
    <property type="entry name" value="beta_rpt_yvtn"/>
    <property type="match status" value="1"/>
</dbReference>
<dbReference type="InterPro" id="IPR015943">
    <property type="entry name" value="WD40/YVTN_repeat-like_dom_sf"/>
</dbReference>
<comment type="caution">
    <text evidence="2">The sequence shown here is derived from an EMBL/GenBank/DDBJ whole genome shotgun (WGS) entry which is preliminary data.</text>
</comment>